<evidence type="ECO:0000313" key="10">
    <source>
        <dbReference type="EMBL" id="KPI40708.1"/>
    </source>
</evidence>
<evidence type="ECO:0000256" key="9">
    <source>
        <dbReference type="SAM" id="Phobius"/>
    </source>
</evidence>
<keyword evidence="10" id="KW-0489">Methyltransferase</keyword>
<keyword evidence="7" id="KW-0503">Monooxygenase</keyword>
<keyword evidence="4 8" id="KW-0479">Metal-binding</keyword>
<dbReference type="OrthoDB" id="3934656at2759"/>
<dbReference type="PRINTS" id="PR00385">
    <property type="entry name" value="P450"/>
</dbReference>
<keyword evidence="9" id="KW-0812">Transmembrane</keyword>
<comment type="cofactor">
    <cofactor evidence="1 8">
        <name>heme</name>
        <dbReference type="ChEBI" id="CHEBI:30413"/>
    </cofactor>
</comment>
<keyword evidence="9" id="KW-0472">Membrane</keyword>
<evidence type="ECO:0000313" key="11">
    <source>
        <dbReference type="Proteomes" id="UP000038010"/>
    </source>
</evidence>
<evidence type="ECO:0000256" key="3">
    <source>
        <dbReference type="ARBA" id="ARBA00022617"/>
    </source>
</evidence>
<dbReference type="GO" id="GO:0005506">
    <property type="term" value="F:iron ion binding"/>
    <property type="evidence" value="ECO:0007669"/>
    <property type="project" value="InterPro"/>
</dbReference>
<evidence type="ECO:0000256" key="7">
    <source>
        <dbReference type="ARBA" id="ARBA00023033"/>
    </source>
</evidence>
<dbReference type="GO" id="GO:0004497">
    <property type="term" value="F:monooxygenase activity"/>
    <property type="evidence" value="ECO:0007669"/>
    <property type="project" value="UniProtKB-KW"/>
</dbReference>
<evidence type="ECO:0000256" key="5">
    <source>
        <dbReference type="ARBA" id="ARBA00023002"/>
    </source>
</evidence>
<keyword evidence="6 8" id="KW-0408">Iron</keyword>
<dbReference type="PRINTS" id="PR00463">
    <property type="entry name" value="EP450I"/>
</dbReference>
<dbReference type="Gene3D" id="1.10.630.10">
    <property type="entry name" value="Cytochrome P450"/>
    <property type="match status" value="1"/>
</dbReference>
<dbReference type="EMBL" id="LFJN01000011">
    <property type="protein sequence ID" value="KPI40708.1"/>
    <property type="molecule type" value="Genomic_DNA"/>
</dbReference>
<reference evidence="10 11" key="1">
    <citation type="submission" date="2015-06" db="EMBL/GenBank/DDBJ databases">
        <title>Draft genome of the ant-associated black yeast Phialophora attae CBS 131958.</title>
        <authorList>
            <person name="Moreno L.F."/>
            <person name="Stielow B.J."/>
            <person name="de Hoog S."/>
            <person name="Vicente V.A."/>
            <person name="Weiss V.A."/>
            <person name="de Vries M."/>
            <person name="Cruz L.M."/>
            <person name="Souza E.M."/>
        </authorList>
    </citation>
    <scope>NUCLEOTIDE SEQUENCE [LARGE SCALE GENOMIC DNA]</scope>
    <source>
        <strain evidence="10 11">CBS 131958</strain>
    </source>
</reference>
<feature type="binding site" description="axial binding residue" evidence="8">
    <location>
        <position position="445"/>
    </location>
    <ligand>
        <name>heme</name>
        <dbReference type="ChEBI" id="CHEBI:30413"/>
    </ligand>
    <ligandPart>
        <name>Fe</name>
        <dbReference type="ChEBI" id="CHEBI:18248"/>
    </ligandPart>
</feature>
<evidence type="ECO:0000256" key="4">
    <source>
        <dbReference type="ARBA" id="ARBA00022723"/>
    </source>
</evidence>
<keyword evidence="10" id="KW-0808">Transferase</keyword>
<keyword evidence="5" id="KW-0560">Oxidoreductase</keyword>
<comment type="caution">
    <text evidence="10">The sequence shown here is derived from an EMBL/GenBank/DDBJ whole genome shotgun (WGS) entry which is preliminary data.</text>
</comment>
<dbReference type="GO" id="GO:0016705">
    <property type="term" value="F:oxidoreductase activity, acting on paired donors, with incorporation or reduction of molecular oxygen"/>
    <property type="evidence" value="ECO:0007669"/>
    <property type="project" value="InterPro"/>
</dbReference>
<dbReference type="AlphaFoldDB" id="A0A0N0NMT1"/>
<comment type="similarity">
    <text evidence="2">Belongs to the cytochrome P450 family.</text>
</comment>
<evidence type="ECO:0000256" key="2">
    <source>
        <dbReference type="ARBA" id="ARBA00010617"/>
    </source>
</evidence>
<keyword evidence="9" id="KW-1133">Transmembrane helix</keyword>
<dbReference type="SUPFAM" id="SSF48264">
    <property type="entry name" value="Cytochrome P450"/>
    <property type="match status" value="1"/>
</dbReference>
<sequence length="505" mass="57204">MLARTIELIGTSGFVALLILTILASIILRAVLNYRKLCRFPGPPLAACTRLWLFRQWLSSRVHFAHEEALKTYGSPSRVAPDLLITDDADVVRHVSSSRSGWMRSRWYDTNAFDARQHTVFTTRDEKIHAELRAKEIGAYTGRDLELEAGIDTTILELIALISNSYSRRPLDLSQVTRYFALDTLSRLLYSESFGNLKADKDVFQFGDSVASMLPIAELIQNHEWIFKVVTSPVLRKLLNSKAANEIGANKIVSLAREHVRERFVKGQRDHKDILGYFMRKDLSQLQCEVEAALQIFAGSDSTATVLRNTMFLSISNPAAYGKLRAEVDNAVTSGHISSPVAKYEETKKLPYLQACIWEGMRMYPPLFGLKTKVAPLEGDTIKGVFYPGGVELGFCDSAMCRKESEWGSDADQYRPDRWIEAKEEALQRYEMVVGCIFGSGKYTCLGKHIAFMELHKVVFELMRHFDFAITDPMHGITMYGHTAWVQKNMFVTPYPRRGKVEQNS</sequence>
<dbReference type="GO" id="GO:0032259">
    <property type="term" value="P:methylation"/>
    <property type="evidence" value="ECO:0007669"/>
    <property type="project" value="UniProtKB-KW"/>
</dbReference>
<proteinExistence type="inferred from homology"/>
<keyword evidence="11" id="KW-1185">Reference proteome</keyword>
<dbReference type="RefSeq" id="XP_018000671.1">
    <property type="nucleotide sequence ID" value="XM_018139586.1"/>
</dbReference>
<evidence type="ECO:0000256" key="6">
    <source>
        <dbReference type="ARBA" id="ARBA00023004"/>
    </source>
</evidence>
<dbReference type="Pfam" id="PF00067">
    <property type="entry name" value="p450"/>
    <property type="match status" value="1"/>
</dbReference>
<dbReference type="InterPro" id="IPR001128">
    <property type="entry name" value="Cyt_P450"/>
</dbReference>
<organism evidence="10 11">
    <name type="scientific">Cyphellophora attinorum</name>
    <dbReference type="NCBI Taxonomy" id="1664694"/>
    <lineage>
        <taxon>Eukaryota</taxon>
        <taxon>Fungi</taxon>
        <taxon>Dikarya</taxon>
        <taxon>Ascomycota</taxon>
        <taxon>Pezizomycotina</taxon>
        <taxon>Eurotiomycetes</taxon>
        <taxon>Chaetothyriomycetidae</taxon>
        <taxon>Chaetothyriales</taxon>
        <taxon>Cyphellophoraceae</taxon>
        <taxon>Cyphellophora</taxon>
    </lineage>
</organism>
<dbReference type="GO" id="GO:0020037">
    <property type="term" value="F:heme binding"/>
    <property type="evidence" value="ECO:0007669"/>
    <property type="project" value="InterPro"/>
</dbReference>
<protein>
    <submittedName>
        <fullName evidence="10">Pisatin demethylase</fullName>
    </submittedName>
</protein>
<feature type="transmembrane region" description="Helical" evidence="9">
    <location>
        <begin position="12"/>
        <end position="32"/>
    </location>
</feature>
<dbReference type="PANTHER" id="PTHR24305:SF77">
    <property type="entry name" value="CYTOCHROME P450 MONOOXYGENASE"/>
    <property type="match status" value="1"/>
</dbReference>
<evidence type="ECO:0000256" key="1">
    <source>
        <dbReference type="ARBA" id="ARBA00001971"/>
    </source>
</evidence>
<dbReference type="GeneID" id="28731466"/>
<name>A0A0N0NMT1_9EURO</name>
<dbReference type="STRING" id="1664694.A0A0N0NMT1"/>
<dbReference type="CDD" id="cd11060">
    <property type="entry name" value="CYP57A1-like"/>
    <property type="match status" value="1"/>
</dbReference>
<gene>
    <name evidence="10" type="ORF">AB675_10792</name>
</gene>
<dbReference type="InterPro" id="IPR002401">
    <property type="entry name" value="Cyt_P450_E_grp-I"/>
</dbReference>
<dbReference type="VEuPathDB" id="FungiDB:AB675_10792"/>
<accession>A0A0N0NMT1</accession>
<keyword evidence="3 8" id="KW-0349">Heme</keyword>
<evidence type="ECO:0000256" key="8">
    <source>
        <dbReference type="PIRSR" id="PIRSR602401-1"/>
    </source>
</evidence>
<dbReference type="InterPro" id="IPR050121">
    <property type="entry name" value="Cytochrome_P450_monoxygenase"/>
</dbReference>
<dbReference type="Proteomes" id="UP000038010">
    <property type="component" value="Unassembled WGS sequence"/>
</dbReference>
<dbReference type="InterPro" id="IPR036396">
    <property type="entry name" value="Cyt_P450_sf"/>
</dbReference>
<dbReference type="PANTHER" id="PTHR24305">
    <property type="entry name" value="CYTOCHROME P450"/>
    <property type="match status" value="1"/>
</dbReference>
<dbReference type="GO" id="GO:0008168">
    <property type="term" value="F:methyltransferase activity"/>
    <property type="evidence" value="ECO:0007669"/>
    <property type="project" value="UniProtKB-KW"/>
</dbReference>